<keyword evidence="3" id="KW-1185">Reference proteome</keyword>
<dbReference type="Gene3D" id="1.10.530.10">
    <property type="match status" value="1"/>
</dbReference>
<protein>
    <recommendedName>
        <fullName evidence="1">LysM domain-containing protein</fullName>
    </recommendedName>
</protein>
<dbReference type="CDD" id="cd00118">
    <property type="entry name" value="LysM"/>
    <property type="match status" value="2"/>
</dbReference>
<dbReference type="Pfam" id="PF01476">
    <property type="entry name" value="LysM"/>
    <property type="match status" value="2"/>
</dbReference>
<evidence type="ECO:0000313" key="2">
    <source>
        <dbReference type="EMBL" id="KAK3270416.1"/>
    </source>
</evidence>
<dbReference type="SUPFAM" id="SSF54106">
    <property type="entry name" value="LysM domain"/>
    <property type="match status" value="2"/>
</dbReference>
<dbReference type="SUPFAM" id="SSF53955">
    <property type="entry name" value="Lysozyme-like"/>
    <property type="match status" value="1"/>
</dbReference>
<feature type="domain" description="LysM" evidence="1">
    <location>
        <begin position="238"/>
        <end position="284"/>
    </location>
</feature>
<feature type="domain" description="LysM" evidence="1">
    <location>
        <begin position="176"/>
        <end position="220"/>
    </location>
</feature>
<dbReference type="InterPro" id="IPR008258">
    <property type="entry name" value="Transglycosylase_SLT_dom_1"/>
</dbReference>
<feature type="non-terminal residue" evidence="2">
    <location>
        <position position="1"/>
    </location>
</feature>
<dbReference type="AlphaFoldDB" id="A0AAE0G2K0"/>
<dbReference type="SMART" id="SM00257">
    <property type="entry name" value="LysM"/>
    <property type="match status" value="2"/>
</dbReference>
<dbReference type="EMBL" id="LGRX02010402">
    <property type="protein sequence ID" value="KAK3270416.1"/>
    <property type="molecule type" value="Genomic_DNA"/>
</dbReference>
<dbReference type="Proteomes" id="UP001190700">
    <property type="component" value="Unassembled WGS sequence"/>
</dbReference>
<name>A0AAE0G2K0_9CHLO</name>
<evidence type="ECO:0000313" key="3">
    <source>
        <dbReference type="Proteomes" id="UP001190700"/>
    </source>
</evidence>
<evidence type="ECO:0000259" key="1">
    <source>
        <dbReference type="PROSITE" id="PS51782"/>
    </source>
</evidence>
<dbReference type="Gene3D" id="3.10.350.10">
    <property type="entry name" value="LysM domain"/>
    <property type="match status" value="2"/>
</dbReference>
<dbReference type="Pfam" id="PF01464">
    <property type="entry name" value="SLT"/>
    <property type="match status" value="1"/>
</dbReference>
<comment type="caution">
    <text evidence="2">The sequence shown here is derived from an EMBL/GenBank/DDBJ whole genome shotgun (WGS) entry which is preliminary data.</text>
</comment>
<dbReference type="InterPro" id="IPR036779">
    <property type="entry name" value="LysM_dom_sf"/>
</dbReference>
<dbReference type="PANTHER" id="PTHR37179:SF1">
    <property type="entry name" value="TRANSGLYCOSYLASE"/>
    <property type="match status" value="1"/>
</dbReference>
<reference evidence="2 3" key="1">
    <citation type="journal article" date="2015" name="Genome Biol. Evol.">
        <title>Comparative Genomics of a Bacterivorous Green Alga Reveals Evolutionary Causalities and Consequences of Phago-Mixotrophic Mode of Nutrition.</title>
        <authorList>
            <person name="Burns J.A."/>
            <person name="Paasch A."/>
            <person name="Narechania A."/>
            <person name="Kim E."/>
        </authorList>
    </citation>
    <scope>NUCLEOTIDE SEQUENCE [LARGE SCALE GENOMIC DNA]</scope>
    <source>
        <strain evidence="2 3">PLY_AMNH</strain>
    </source>
</reference>
<dbReference type="InterPro" id="IPR018392">
    <property type="entry name" value="LysM"/>
</dbReference>
<dbReference type="InterPro" id="IPR023346">
    <property type="entry name" value="Lysozyme-like_dom_sf"/>
</dbReference>
<proteinExistence type="predicted"/>
<gene>
    <name evidence="2" type="ORF">CYMTET_21186</name>
</gene>
<accession>A0AAE0G2K0</accession>
<sequence length="349" mass="37797">RRRQGSQVKPSEMAVRYSPIELLEVAEKVVARHFPGKIAPIVPASIALVESAGDPKAYRWEAHINEGSTGLCQTLLSTAVWLATDMGYNTYGKPTDATLEDPEISFYFGAAYLIWLSTYKRIQQTEEFIVRGFNGGPNGINASVTVRYWEKYNAAKKAITTLKTATGDGTIPSDLQYHIVEPGDYLGKIAGKYGVSVDILKAMNPELDPNTINIGQIIWIKGTIPDAPAQNIPAGDCVIHKVKPGEFLGRIAANYGVSTDQILDINPMLRQNPDQLSVGQSIKIPGTGAGAGTSHSDAGPLKKFLKFAVKSLRVDKVITKVLGANKEIVMMVANFLLGTLTKQLKGPKS</sequence>
<organism evidence="2 3">
    <name type="scientific">Cymbomonas tetramitiformis</name>
    <dbReference type="NCBI Taxonomy" id="36881"/>
    <lineage>
        <taxon>Eukaryota</taxon>
        <taxon>Viridiplantae</taxon>
        <taxon>Chlorophyta</taxon>
        <taxon>Pyramimonadophyceae</taxon>
        <taxon>Pyramimonadales</taxon>
        <taxon>Pyramimonadaceae</taxon>
        <taxon>Cymbomonas</taxon>
    </lineage>
</organism>
<dbReference type="PROSITE" id="PS51782">
    <property type="entry name" value="LYSM"/>
    <property type="match status" value="2"/>
</dbReference>
<dbReference type="PANTHER" id="PTHR37179">
    <property type="entry name" value="TRANSGLYCOSYLASE"/>
    <property type="match status" value="1"/>
</dbReference>